<sequence length="885" mass="95414">MANKVYIMENLGCAHCAGKIEAEVRKLPQVQEAVMVFETKQLRVKTEQPEGLEQTIETIAQSYEPDVTVHDRDGGKSGGHHHHDHEHEHEHHHHHDHDADCCCGHDHEHEHHHHHDHDADCCCGHDHEHEHHHHHDHDADCCCGHDHEHEHHHHHDHDADCCCGHDHEHEHHHHHEEQEPPLQRSATTGGTTKIYRLENLDCANCGAKIESRINAMDGVSDAVLTFATMQLRVTAPDHNGLAEKMMQTARAVEPDIAIISPEEAKKAPKKEESNKKAIAQLILGAVCMALGLALSHFGAPMPAYLAAYLIGYVILGREVVWTAVRNLTSGHVFDENFLMSVATIGAFLVGDFAEAVGVMLFFQIGELFEHIAVEKSRSQIMDAVDMRPETVQWEHDGKIETIPAEEAEVEDILVVRPGDRIPLDGVVVEGESFLDTSAVTGEPVPVRVQKGDELVSGCVNTSGLLRMQVTKPLSESMVTRILDAVENAAASKPKIDRFITKFARVYTPIVVAIAVLTAVIPSLVTGNWMHWIYTALTFLVISCPCALVLSVPLAYFAGIGTASKSNILFKGGISLEALADVKAVALDKTGTITKGTFTVTALEPAEGLNEQELLQLAAACETSSTHPIGVSIVTEAGERGLDVPQPHDIKEVAGHGICAVVDGAQLLCGGKKLMDSYHVELPQLSAVGGATVVYLARDGKFAGRICISDTIKEDAVAALAKMKQQGVVSAMLTGDAQESAAAIAAEAGVQDIHAQLLPQDKVSCLQNIREKYGPVMFVGDGINDAPVLAGADVGAAMGTGADAAIEAADVVFMTGELSAIPKAIALAKKTARIAKQNIVFALVIKIAVMILGLLGIASMWLAVFADTGVAILCVLNSIRTLYSKQ</sequence>
<dbReference type="PANTHER" id="PTHR48085">
    <property type="entry name" value="CADMIUM/ZINC-TRANSPORTING ATPASE HMA2-RELATED"/>
    <property type="match status" value="1"/>
</dbReference>
<dbReference type="NCBIfam" id="TIGR01512">
    <property type="entry name" value="ATPase-IB2_Cd"/>
    <property type="match status" value="1"/>
</dbReference>
<comment type="subcellular location">
    <subcellularLocation>
        <location evidence="11">Cell membrane</location>
    </subcellularLocation>
    <subcellularLocation>
        <location evidence="1">Membrane</location>
        <topology evidence="1">Multi-pass membrane protein</topology>
    </subcellularLocation>
</comment>
<evidence type="ECO:0000256" key="1">
    <source>
        <dbReference type="ARBA" id="ARBA00004141"/>
    </source>
</evidence>
<dbReference type="SFLD" id="SFLDG00002">
    <property type="entry name" value="C1.7:_P-type_atpase_like"/>
    <property type="match status" value="1"/>
</dbReference>
<feature type="domain" description="HMA" evidence="13">
    <location>
        <begin position="191"/>
        <end position="257"/>
    </location>
</feature>
<dbReference type="InterPro" id="IPR051014">
    <property type="entry name" value="Cation_Transport_ATPase_IB"/>
</dbReference>
<keyword evidence="6 11" id="KW-0067">ATP-binding</keyword>
<dbReference type="InterPro" id="IPR001757">
    <property type="entry name" value="P_typ_ATPase"/>
</dbReference>
<feature type="transmembrane region" description="Helical" evidence="11">
    <location>
        <begin position="838"/>
        <end position="857"/>
    </location>
</feature>
<organism evidence="14 15">
    <name type="scientific">Butyricicoccus intestinisimiae</name>
    <dbReference type="NCBI Taxonomy" id="2841509"/>
    <lineage>
        <taxon>Bacteria</taxon>
        <taxon>Bacillati</taxon>
        <taxon>Bacillota</taxon>
        <taxon>Clostridia</taxon>
        <taxon>Eubacteriales</taxon>
        <taxon>Butyricicoccaceae</taxon>
        <taxon>Butyricicoccus</taxon>
    </lineage>
</organism>
<keyword evidence="5 11" id="KW-0547">Nucleotide-binding</keyword>
<evidence type="ECO:0000259" key="13">
    <source>
        <dbReference type="PROSITE" id="PS50846"/>
    </source>
</evidence>
<reference evidence="14 15" key="1">
    <citation type="submission" date="2021-06" db="EMBL/GenBank/DDBJ databases">
        <authorList>
            <person name="Sun Q."/>
            <person name="Li D."/>
        </authorList>
    </citation>
    <scope>NUCLEOTIDE SEQUENCE [LARGE SCALE GENOMIC DNA]</scope>
    <source>
        <strain evidence="14 15">MSJd-7</strain>
    </source>
</reference>
<dbReference type="PANTHER" id="PTHR48085:SF5">
    <property type="entry name" value="CADMIUM_ZINC-TRANSPORTING ATPASE HMA4-RELATED"/>
    <property type="match status" value="1"/>
</dbReference>
<feature type="compositionally biased region" description="Basic residues" evidence="12">
    <location>
        <begin position="78"/>
        <end position="91"/>
    </location>
</feature>
<dbReference type="Pfam" id="PF00403">
    <property type="entry name" value="HMA"/>
    <property type="match status" value="2"/>
</dbReference>
<protein>
    <recommendedName>
        <fullName evidence="9">Cd(2+)-exporting ATPase</fullName>
        <ecNumber evidence="9">7.2.2.21</ecNumber>
    </recommendedName>
</protein>
<evidence type="ECO:0000256" key="4">
    <source>
        <dbReference type="ARBA" id="ARBA00022692"/>
    </source>
</evidence>
<feature type="domain" description="HMA" evidence="13">
    <location>
        <begin position="2"/>
        <end position="64"/>
    </location>
</feature>
<evidence type="ECO:0000256" key="2">
    <source>
        <dbReference type="ARBA" id="ARBA00006024"/>
    </source>
</evidence>
<feature type="transmembrane region" description="Helical" evidence="11">
    <location>
        <begin position="530"/>
        <end position="556"/>
    </location>
</feature>
<feature type="transmembrane region" description="Helical" evidence="11">
    <location>
        <begin position="502"/>
        <end position="524"/>
    </location>
</feature>
<evidence type="ECO:0000313" key="15">
    <source>
        <dbReference type="Proteomes" id="UP000783588"/>
    </source>
</evidence>
<evidence type="ECO:0000256" key="9">
    <source>
        <dbReference type="ARBA" id="ARBA00039103"/>
    </source>
</evidence>
<evidence type="ECO:0000256" key="7">
    <source>
        <dbReference type="ARBA" id="ARBA00022989"/>
    </source>
</evidence>
<dbReference type="Pfam" id="PF00702">
    <property type="entry name" value="Hydrolase"/>
    <property type="match status" value="1"/>
</dbReference>
<evidence type="ECO:0000256" key="11">
    <source>
        <dbReference type="RuleBase" id="RU362081"/>
    </source>
</evidence>
<dbReference type="RefSeq" id="WP_216471290.1">
    <property type="nucleotide sequence ID" value="NZ_JAHLQI010000011.1"/>
</dbReference>
<dbReference type="EMBL" id="JAHLQI010000011">
    <property type="protein sequence ID" value="MBU5491548.1"/>
    <property type="molecule type" value="Genomic_DNA"/>
</dbReference>
<evidence type="ECO:0000256" key="6">
    <source>
        <dbReference type="ARBA" id="ARBA00022840"/>
    </source>
</evidence>
<dbReference type="SFLD" id="SFLDS00003">
    <property type="entry name" value="Haloacid_Dehalogenase"/>
    <property type="match status" value="1"/>
</dbReference>
<feature type="transmembrane region" description="Helical" evidence="11">
    <location>
        <begin position="336"/>
        <end position="362"/>
    </location>
</feature>
<dbReference type="SFLD" id="SFLDF00027">
    <property type="entry name" value="p-type_atpase"/>
    <property type="match status" value="1"/>
</dbReference>
<keyword evidence="11" id="KW-0479">Metal-binding</keyword>
<keyword evidence="15" id="KW-1185">Reference proteome</keyword>
<dbReference type="PROSITE" id="PS50846">
    <property type="entry name" value="HMA_2"/>
    <property type="match status" value="2"/>
</dbReference>
<dbReference type="InterPro" id="IPR018303">
    <property type="entry name" value="ATPase_P-typ_P_site"/>
</dbReference>
<evidence type="ECO:0000256" key="12">
    <source>
        <dbReference type="SAM" id="MobiDB-lite"/>
    </source>
</evidence>
<evidence type="ECO:0000256" key="5">
    <source>
        <dbReference type="ARBA" id="ARBA00022741"/>
    </source>
</evidence>
<dbReference type="InterPro" id="IPR044492">
    <property type="entry name" value="P_typ_ATPase_HD_dom"/>
</dbReference>
<dbReference type="PROSITE" id="PS01229">
    <property type="entry name" value="COF_2"/>
    <property type="match status" value="1"/>
</dbReference>
<dbReference type="PROSITE" id="PS00154">
    <property type="entry name" value="ATPASE_E1_E2"/>
    <property type="match status" value="1"/>
</dbReference>
<accession>A0ABS6EVI5</accession>
<evidence type="ECO:0000256" key="3">
    <source>
        <dbReference type="ARBA" id="ARBA00022539"/>
    </source>
</evidence>
<dbReference type="InterPro" id="IPR059000">
    <property type="entry name" value="ATPase_P-type_domA"/>
</dbReference>
<dbReference type="Proteomes" id="UP000783588">
    <property type="component" value="Unassembled WGS sequence"/>
</dbReference>
<keyword evidence="3" id="KW-0104">Cadmium</keyword>
<comment type="catalytic activity">
    <reaction evidence="10">
        <text>Cd(2+)(in) + ATP + H2O = Cd(2+)(out) + ADP + phosphate + H(+)</text>
        <dbReference type="Rhea" id="RHEA:12132"/>
        <dbReference type="ChEBI" id="CHEBI:15377"/>
        <dbReference type="ChEBI" id="CHEBI:15378"/>
        <dbReference type="ChEBI" id="CHEBI:30616"/>
        <dbReference type="ChEBI" id="CHEBI:43474"/>
        <dbReference type="ChEBI" id="CHEBI:48775"/>
        <dbReference type="ChEBI" id="CHEBI:456216"/>
        <dbReference type="EC" id="7.2.2.21"/>
    </reaction>
</comment>
<dbReference type="Pfam" id="PF00122">
    <property type="entry name" value="E1-E2_ATPase"/>
    <property type="match status" value="1"/>
</dbReference>
<dbReference type="CDD" id="cd00371">
    <property type="entry name" value="HMA"/>
    <property type="match status" value="2"/>
</dbReference>
<feature type="transmembrane region" description="Helical" evidence="11">
    <location>
        <begin position="277"/>
        <end position="297"/>
    </location>
</feature>
<comment type="similarity">
    <text evidence="2 11">Belongs to the cation transport ATPase (P-type) (TC 3.A.3) family. Type IB subfamily.</text>
</comment>
<dbReference type="InterPro" id="IPR006121">
    <property type="entry name" value="HMA_dom"/>
</dbReference>
<dbReference type="NCBIfam" id="TIGR01525">
    <property type="entry name" value="ATPase-IB_hvy"/>
    <property type="match status" value="1"/>
</dbReference>
<evidence type="ECO:0000313" key="14">
    <source>
        <dbReference type="EMBL" id="MBU5491548.1"/>
    </source>
</evidence>
<feature type="region of interest" description="Disordered" evidence="12">
    <location>
        <begin position="67"/>
        <end position="91"/>
    </location>
</feature>
<keyword evidence="4 11" id="KW-0812">Transmembrane</keyword>
<evidence type="ECO:0000256" key="10">
    <source>
        <dbReference type="ARBA" id="ARBA00049338"/>
    </source>
</evidence>
<dbReference type="EC" id="7.2.2.21" evidence="9"/>
<keyword evidence="8 11" id="KW-0472">Membrane</keyword>
<keyword evidence="7 11" id="KW-1133">Transmembrane helix</keyword>
<dbReference type="InterPro" id="IPR027256">
    <property type="entry name" value="P-typ_ATPase_IB"/>
</dbReference>
<name>A0ABS6EVI5_9FIRM</name>
<keyword evidence="11" id="KW-1003">Cell membrane</keyword>
<evidence type="ECO:0000256" key="8">
    <source>
        <dbReference type="ARBA" id="ARBA00023136"/>
    </source>
</evidence>
<gene>
    <name evidence="14" type="primary">cadA</name>
    <name evidence="14" type="ORF">KQI75_13135</name>
</gene>
<proteinExistence type="inferred from homology"/>
<comment type="caution">
    <text evidence="14">The sequence shown here is derived from an EMBL/GenBank/DDBJ whole genome shotgun (WGS) entry which is preliminary data.</text>
</comment>
<dbReference type="NCBIfam" id="TIGR01494">
    <property type="entry name" value="ATPase_P-type"/>
    <property type="match status" value="1"/>
</dbReference>